<evidence type="ECO:0000256" key="1">
    <source>
        <dbReference type="SAM" id="MobiDB-lite"/>
    </source>
</evidence>
<dbReference type="AlphaFoldDB" id="A0A8S9JZR0"/>
<proteinExistence type="predicted"/>
<name>A0A8S9JZR0_BRACR</name>
<feature type="compositionally biased region" description="Polar residues" evidence="1">
    <location>
        <begin position="1"/>
        <end position="10"/>
    </location>
</feature>
<sequence length="341" mass="38631">MALMKTTDSLNMKIKTLKEANPPNTTNTHSEDTPEPMEVDKAPMGRTLRKRKEKVAKHLKRGANEKEMDSFLMKSQTSSRRINDPELIATCHCGAEYETKYSASIKTHTPTSIDNANQKSIDNANQKSIDNLLKQSIDSSSTAAQDDWPPKCYPIFALKAATSSQHLDEYDEDYEEERATEYRASTNIAYYTSIDNEIDHAKEGNYSIGSWADDHYHERYDVETAIHEPGVDELHEGFTTEELLNHQEHSDTDSLFAEACGRGTRFYRPFTKAKRPSIDNKASTLIDNRPKRPSTVSEKAKQNNNYLPPDEFGIFRDPKSYARAMDGHALQVSIEDIADIL</sequence>
<dbReference type="EMBL" id="QGKY02000246">
    <property type="protein sequence ID" value="KAF2587482.1"/>
    <property type="molecule type" value="Genomic_DNA"/>
</dbReference>
<feature type="compositionally biased region" description="Polar residues" evidence="1">
    <location>
        <begin position="294"/>
        <end position="306"/>
    </location>
</feature>
<reference evidence="2" key="1">
    <citation type="submission" date="2019-12" db="EMBL/GenBank/DDBJ databases">
        <title>Genome sequencing and annotation of Brassica cretica.</title>
        <authorList>
            <person name="Studholme D.J."/>
            <person name="Sarris P.F."/>
        </authorList>
    </citation>
    <scope>NUCLEOTIDE SEQUENCE</scope>
    <source>
        <strain evidence="2">PFS-102/07</strain>
        <tissue evidence="2">Leaf</tissue>
    </source>
</reference>
<feature type="region of interest" description="Disordered" evidence="1">
    <location>
        <begin position="287"/>
        <end position="309"/>
    </location>
</feature>
<gene>
    <name evidence="2" type="ORF">F2Q70_00036035</name>
</gene>
<feature type="region of interest" description="Disordered" evidence="1">
    <location>
        <begin position="1"/>
        <end position="79"/>
    </location>
</feature>
<protein>
    <submittedName>
        <fullName evidence="2">Uncharacterized protein</fullName>
    </submittedName>
</protein>
<comment type="caution">
    <text evidence="2">The sequence shown here is derived from an EMBL/GenBank/DDBJ whole genome shotgun (WGS) entry which is preliminary data.</text>
</comment>
<accession>A0A8S9JZR0</accession>
<evidence type="ECO:0000313" key="2">
    <source>
        <dbReference type="EMBL" id="KAF2587482.1"/>
    </source>
</evidence>
<feature type="compositionally biased region" description="Basic residues" evidence="1">
    <location>
        <begin position="47"/>
        <end position="61"/>
    </location>
</feature>
<organism evidence="2">
    <name type="scientific">Brassica cretica</name>
    <name type="common">Mustard</name>
    <dbReference type="NCBI Taxonomy" id="69181"/>
    <lineage>
        <taxon>Eukaryota</taxon>
        <taxon>Viridiplantae</taxon>
        <taxon>Streptophyta</taxon>
        <taxon>Embryophyta</taxon>
        <taxon>Tracheophyta</taxon>
        <taxon>Spermatophyta</taxon>
        <taxon>Magnoliopsida</taxon>
        <taxon>eudicotyledons</taxon>
        <taxon>Gunneridae</taxon>
        <taxon>Pentapetalae</taxon>
        <taxon>rosids</taxon>
        <taxon>malvids</taxon>
        <taxon>Brassicales</taxon>
        <taxon>Brassicaceae</taxon>
        <taxon>Brassiceae</taxon>
        <taxon>Brassica</taxon>
    </lineage>
</organism>